<proteinExistence type="inferred from homology"/>
<feature type="transmembrane region" description="Helical" evidence="9">
    <location>
        <begin position="194"/>
        <end position="214"/>
    </location>
</feature>
<evidence type="ECO:0000256" key="5">
    <source>
        <dbReference type="ARBA" id="ARBA00022692"/>
    </source>
</evidence>
<keyword evidence="12" id="KW-1185">Reference proteome</keyword>
<evidence type="ECO:0000256" key="2">
    <source>
        <dbReference type="ARBA" id="ARBA00008240"/>
    </source>
</evidence>
<dbReference type="SUPFAM" id="SSF103473">
    <property type="entry name" value="MFS general substrate transporter"/>
    <property type="match status" value="1"/>
</dbReference>
<comment type="similarity">
    <text evidence="2">Belongs to the major facilitator superfamily. Metabolite:H+ Symporter (MHS) family (TC 2.A.1.6) family.</text>
</comment>
<sequence length="435" mass="47148">MVTLNREADQALAVQSGSKLGAVIRVTSGNFLEMYDFMIFAYYAPYIGRAFFPAKSDFASLMLTLGTFGVGFLMRPLGAIILGAYIDHHGRRKGLILTLFLMAIGLLMVAVTPSFETIGIAAPLIVILGRLVQGLSAGVELGGVSVYLAEIAPPNRKGFFCAWQSGSQQVAVAVAAIIGVVLSLALPLGALSAWAWRIPLLLGCAIIPFLFFLRSSLQETEAFARRRHRPSMGEIWTSVAAQWPMILVGMMLITMTTVSFYLITAYTPTFGKRELHLNELDVMIVTLCIAVSNFIWLPIGGYISDIFGRRRPLIAVTVLAIVTAYPIMLWLTHSTSFSHLLVAELWFSFIFGMYNGAAVPFLVEIMPEKVRTSGFSIAYSLATAIFGGFTPATCTILIHATGDRAMPGLWLSFAAVFGLVATVLATSAHRRAVAA</sequence>
<dbReference type="GO" id="GO:0015293">
    <property type="term" value="F:symporter activity"/>
    <property type="evidence" value="ECO:0007669"/>
    <property type="project" value="UniProtKB-KW"/>
</dbReference>
<keyword evidence="6" id="KW-0769">Symport</keyword>
<reference evidence="11" key="2">
    <citation type="submission" date="2021-01" db="EMBL/GenBank/DDBJ databases">
        <authorList>
            <person name="Mieszkin S."/>
            <person name="Pouder E."/>
            <person name="Alain K."/>
        </authorList>
    </citation>
    <scope>NUCLEOTIDE SEQUENCE</scope>
    <source>
        <strain evidence="11">HW T2.11</strain>
    </source>
</reference>
<comment type="caution">
    <text evidence="11">The sequence shown here is derived from an EMBL/GenBank/DDBJ whole genome shotgun (WGS) entry which is preliminary data.</text>
</comment>
<feature type="transmembrane region" description="Helical" evidence="9">
    <location>
        <begin position="94"/>
        <end position="115"/>
    </location>
</feature>
<dbReference type="FunFam" id="1.20.1250.20:FF:000001">
    <property type="entry name" value="Dicarboxylate MFS transporter"/>
    <property type="match status" value="1"/>
</dbReference>
<keyword evidence="5 9" id="KW-0812">Transmembrane</keyword>
<feature type="transmembrane region" description="Helical" evidence="9">
    <location>
        <begin position="377"/>
        <end position="398"/>
    </location>
</feature>
<feature type="transmembrane region" description="Helical" evidence="9">
    <location>
        <begin position="313"/>
        <end position="333"/>
    </location>
</feature>
<comment type="subcellular location">
    <subcellularLocation>
        <location evidence="1">Cell membrane</location>
        <topology evidence="1">Multi-pass membrane protein</topology>
    </subcellularLocation>
</comment>
<keyword evidence="8 9" id="KW-0472">Membrane</keyword>
<dbReference type="InterPro" id="IPR036259">
    <property type="entry name" value="MFS_trans_sf"/>
</dbReference>
<evidence type="ECO:0000256" key="4">
    <source>
        <dbReference type="ARBA" id="ARBA00022475"/>
    </source>
</evidence>
<dbReference type="InterPro" id="IPR011701">
    <property type="entry name" value="MFS"/>
</dbReference>
<feature type="transmembrane region" description="Helical" evidence="9">
    <location>
        <begin position="282"/>
        <end position="301"/>
    </location>
</feature>
<dbReference type="PROSITE" id="PS00217">
    <property type="entry name" value="SUGAR_TRANSPORT_2"/>
    <property type="match status" value="1"/>
</dbReference>
<dbReference type="InterPro" id="IPR051084">
    <property type="entry name" value="H+-coupled_symporters"/>
</dbReference>
<dbReference type="Proteomes" id="UP000708298">
    <property type="component" value="Unassembled WGS sequence"/>
</dbReference>
<evidence type="ECO:0000256" key="3">
    <source>
        <dbReference type="ARBA" id="ARBA00022448"/>
    </source>
</evidence>
<accession>A0A963YN89</accession>
<dbReference type="AlphaFoldDB" id="A0A963YN89"/>
<feature type="domain" description="Major facilitator superfamily (MFS) profile" evidence="10">
    <location>
        <begin position="22"/>
        <end position="430"/>
    </location>
</feature>
<dbReference type="RefSeq" id="WP_227319601.1">
    <property type="nucleotide sequence ID" value="NZ_JAESVB010000001.1"/>
</dbReference>
<protein>
    <submittedName>
        <fullName evidence="11">MFS transporter</fullName>
    </submittedName>
</protein>
<reference evidence="11" key="1">
    <citation type="journal article" date="2021" name="Microorganisms">
        <title>Acidisoma silvae sp. nov. and Acidisomacellulosilytica sp. nov., Two Acidophilic Bacteria Isolated from Decaying Wood, Hydrolyzing Cellulose and Producing Poly-3-hydroxybutyrate.</title>
        <authorList>
            <person name="Mieszkin S."/>
            <person name="Pouder E."/>
            <person name="Uroz S."/>
            <person name="Simon-Colin C."/>
            <person name="Alain K."/>
        </authorList>
    </citation>
    <scope>NUCLEOTIDE SEQUENCE</scope>
    <source>
        <strain evidence="11">HW T2.11</strain>
    </source>
</reference>
<evidence type="ECO:0000256" key="7">
    <source>
        <dbReference type="ARBA" id="ARBA00022989"/>
    </source>
</evidence>
<dbReference type="GO" id="GO:0005886">
    <property type="term" value="C:plasma membrane"/>
    <property type="evidence" value="ECO:0007669"/>
    <property type="project" value="UniProtKB-SubCell"/>
</dbReference>
<dbReference type="NCBIfam" id="NF011656">
    <property type="entry name" value="PRK15075.1"/>
    <property type="match status" value="1"/>
</dbReference>
<feature type="transmembrane region" description="Helical" evidence="9">
    <location>
        <begin position="410"/>
        <end position="428"/>
    </location>
</feature>
<evidence type="ECO:0000313" key="12">
    <source>
        <dbReference type="Proteomes" id="UP000708298"/>
    </source>
</evidence>
<evidence type="ECO:0000256" key="1">
    <source>
        <dbReference type="ARBA" id="ARBA00004651"/>
    </source>
</evidence>
<feature type="transmembrane region" description="Helical" evidence="9">
    <location>
        <begin position="121"/>
        <end position="149"/>
    </location>
</feature>
<keyword evidence="7 9" id="KW-1133">Transmembrane helix</keyword>
<evidence type="ECO:0000256" key="9">
    <source>
        <dbReference type="SAM" id="Phobius"/>
    </source>
</evidence>
<evidence type="ECO:0000256" key="6">
    <source>
        <dbReference type="ARBA" id="ARBA00022847"/>
    </source>
</evidence>
<dbReference type="InterPro" id="IPR005829">
    <property type="entry name" value="Sugar_transporter_CS"/>
</dbReference>
<keyword evidence="4" id="KW-1003">Cell membrane</keyword>
<dbReference type="InterPro" id="IPR020846">
    <property type="entry name" value="MFS_dom"/>
</dbReference>
<evidence type="ECO:0000259" key="10">
    <source>
        <dbReference type="PROSITE" id="PS50850"/>
    </source>
</evidence>
<keyword evidence="3" id="KW-0813">Transport</keyword>
<dbReference type="PROSITE" id="PS50850">
    <property type="entry name" value="MFS"/>
    <property type="match status" value="1"/>
</dbReference>
<evidence type="ECO:0000256" key="8">
    <source>
        <dbReference type="ARBA" id="ARBA00023136"/>
    </source>
</evidence>
<dbReference type="EMBL" id="JAESVB010000001">
    <property type="protein sequence ID" value="MCB8873940.1"/>
    <property type="molecule type" value="Genomic_DNA"/>
</dbReference>
<dbReference type="Gene3D" id="1.20.1250.20">
    <property type="entry name" value="MFS general substrate transporter like domains"/>
    <property type="match status" value="2"/>
</dbReference>
<name>A0A963YN89_9PROT</name>
<feature type="transmembrane region" description="Helical" evidence="9">
    <location>
        <begin position="58"/>
        <end position="82"/>
    </location>
</feature>
<evidence type="ECO:0000313" key="11">
    <source>
        <dbReference type="EMBL" id="MCB8873940.1"/>
    </source>
</evidence>
<feature type="transmembrane region" description="Helical" evidence="9">
    <location>
        <begin position="345"/>
        <end position="365"/>
    </location>
</feature>
<dbReference type="PANTHER" id="PTHR43528:SF6">
    <property type="entry name" value="CITRATE-PROTON SYMPORTER"/>
    <property type="match status" value="1"/>
</dbReference>
<dbReference type="Pfam" id="PF07690">
    <property type="entry name" value="MFS_1"/>
    <property type="match status" value="1"/>
</dbReference>
<gene>
    <name evidence="11" type="ORF">ASILVAE211_02005</name>
</gene>
<dbReference type="PROSITE" id="PS00216">
    <property type="entry name" value="SUGAR_TRANSPORT_1"/>
    <property type="match status" value="1"/>
</dbReference>
<dbReference type="PANTHER" id="PTHR43528">
    <property type="entry name" value="ALPHA-KETOGLUTARATE PERMEASE"/>
    <property type="match status" value="1"/>
</dbReference>
<feature type="transmembrane region" description="Helical" evidence="9">
    <location>
        <begin position="170"/>
        <end position="188"/>
    </location>
</feature>
<organism evidence="11 12">
    <name type="scientific">Acidisoma silvae</name>
    <dbReference type="NCBI Taxonomy" id="2802396"/>
    <lineage>
        <taxon>Bacteria</taxon>
        <taxon>Pseudomonadati</taxon>
        <taxon>Pseudomonadota</taxon>
        <taxon>Alphaproteobacteria</taxon>
        <taxon>Acetobacterales</taxon>
        <taxon>Acidocellaceae</taxon>
        <taxon>Acidisoma</taxon>
    </lineage>
</organism>
<feature type="transmembrane region" description="Helical" evidence="9">
    <location>
        <begin position="235"/>
        <end position="262"/>
    </location>
</feature>